<evidence type="ECO:0000313" key="2">
    <source>
        <dbReference type="EMBL" id="OXA47370.1"/>
    </source>
</evidence>
<dbReference type="Proteomes" id="UP000198287">
    <property type="component" value="Unassembled WGS sequence"/>
</dbReference>
<evidence type="ECO:0000313" key="3">
    <source>
        <dbReference type="Proteomes" id="UP000198287"/>
    </source>
</evidence>
<comment type="caution">
    <text evidence="2">The sequence shown here is derived from an EMBL/GenBank/DDBJ whole genome shotgun (WGS) entry which is preliminary data.</text>
</comment>
<protein>
    <submittedName>
        <fullName evidence="2">Uncharacterized protein</fullName>
    </submittedName>
</protein>
<sequence>MNQSKFSRDLSSELVPYFPEAKKLNKTQDDMFLNDVQFLRRSRIIHKPSIDGLRDELTPNLLDFYCPERNPEFFDSPDVIKIGTDIFVKKHFVESKSQTMVCIKKINNYKDVSLDPSYINVSDYELHKFIGILDKLIGEIDSTPFYKLVPRLANSPESKIEEKNDQDFWSPKHTLEISNLKIRQFRNSAGTYSIKICCPKQTSQKWIGPSITLNIGVAKELSASLKNILDEIETEYERKLDNKIQKPTLEAGTASSDEEVYDETD</sequence>
<name>A0A226DQL3_FOLCA</name>
<evidence type="ECO:0000256" key="1">
    <source>
        <dbReference type="SAM" id="MobiDB-lite"/>
    </source>
</evidence>
<organism evidence="2 3">
    <name type="scientific">Folsomia candida</name>
    <name type="common">Springtail</name>
    <dbReference type="NCBI Taxonomy" id="158441"/>
    <lineage>
        <taxon>Eukaryota</taxon>
        <taxon>Metazoa</taxon>
        <taxon>Ecdysozoa</taxon>
        <taxon>Arthropoda</taxon>
        <taxon>Hexapoda</taxon>
        <taxon>Collembola</taxon>
        <taxon>Entomobryomorpha</taxon>
        <taxon>Isotomoidea</taxon>
        <taxon>Isotomidae</taxon>
        <taxon>Proisotominae</taxon>
        <taxon>Folsomia</taxon>
    </lineage>
</organism>
<feature type="compositionally biased region" description="Acidic residues" evidence="1">
    <location>
        <begin position="256"/>
        <end position="265"/>
    </location>
</feature>
<proteinExistence type="predicted"/>
<reference evidence="2 3" key="1">
    <citation type="submission" date="2015-12" db="EMBL/GenBank/DDBJ databases">
        <title>The genome of Folsomia candida.</title>
        <authorList>
            <person name="Faddeeva A."/>
            <person name="Derks M.F."/>
            <person name="Anvar Y."/>
            <person name="Smit S."/>
            <person name="Van Straalen N."/>
            <person name="Roelofs D."/>
        </authorList>
    </citation>
    <scope>NUCLEOTIDE SEQUENCE [LARGE SCALE GENOMIC DNA]</scope>
    <source>
        <strain evidence="2 3">VU population</strain>
        <tissue evidence="2">Whole body</tissue>
    </source>
</reference>
<feature type="region of interest" description="Disordered" evidence="1">
    <location>
        <begin position="241"/>
        <end position="265"/>
    </location>
</feature>
<dbReference type="AlphaFoldDB" id="A0A226DQL3"/>
<accession>A0A226DQL3</accession>
<dbReference type="EMBL" id="LNIX01000013">
    <property type="protein sequence ID" value="OXA47370.1"/>
    <property type="molecule type" value="Genomic_DNA"/>
</dbReference>
<keyword evidence="3" id="KW-1185">Reference proteome</keyword>
<gene>
    <name evidence="2" type="ORF">Fcan01_17529</name>
</gene>